<organism evidence="2 3">
    <name type="scientific">Bacteroides fluxus YIT 12057</name>
    <dbReference type="NCBI Taxonomy" id="763034"/>
    <lineage>
        <taxon>Bacteria</taxon>
        <taxon>Pseudomonadati</taxon>
        <taxon>Bacteroidota</taxon>
        <taxon>Bacteroidia</taxon>
        <taxon>Bacteroidales</taxon>
        <taxon>Bacteroidaceae</taxon>
        <taxon>Bacteroides</taxon>
    </lineage>
</organism>
<evidence type="ECO:0000313" key="3">
    <source>
        <dbReference type="Proteomes" id="UP000003416"/>
    </source>
</evidence>
<proteinExistence type="predicted"/>
<dbReference type="STRING" id="763034.HMPREF9446_01397"/>
<keyword evidence="3" id="KW-1185">Reference proteome</keyword>
<name>F3PRP5_9BACE</name>
<evidence type="ECO:0000313" key="2">
    <source>
        <dbReference type="EMBL" id="EGF58096.1"/>
    </source>
</evidence>
<gene>
    <name evidence="2" type="ORF">HMPREF9446_01397</name>
</gene>
<comment type="caution">
    <text evidence="2">The sequence shown here is derived from an EMBL/GenBank/DDBJ whole genome shotgun (WGS) entry which is preliminary data.</text>
</comment>
<keyword evidence="1" id="KW-0472">Membrane</keyword>
<evidence type="ECO:0000256" key="1">
    <source>
        <dbReference type="SAM" id="Phobius"/>
    </source>
</evidence>
<dbReference type="Proteomes" id="UP000003416">
    <property type="component" value="Unassembled WGS sequence"/>
</dbReference>
<keyword evidence="1" id="KW-1133">Transmembrane helix</keyword>
<feature type="transmembrane region" description="Helical" evidence="1">
    <location>
        <begin position="20"/>
        <end position="46"/>
    </location>
</feature>
<dbReference type="AlphaFoldDB" id="F3PRP5"/>
<accession>F3PRP5</accession>
<reference evidence="2 3" key="1">
    <citation type="submission" date="2011-02" db="EMBL/GenBank/DDBJ databases">
        <authorList>
            <person name="Weinstock G."/>
            <person name="Sodergren E."/>
            <person name="Clifton S."/>
            <person name="Fulton L."/>
            <person name="Fulton B."/>
            <person name="Courtney L."/>
            <person name="Fronick C."/>
            <person name="Harrison M."/>
            <person name="Strong C."/>
            <person name="Farmer C."/>
            <person name="Delahaunty K."/>
            <person name="Markovic C."/>
            <person name="Hall O."/>
            <person name="Minx P."/>
            <person name="Tomlinson C."/>
            <person name="Mitreva M."/>
            <person name="Hou S."/>
            <person name="Chen J."/>
            <person name="Wollam A."/>
            <person name="Pepin K.H."/>
            <person name="Johnson M."/>
            <person name="Bhonagiri V."/>
            <person name="Zhang X."/>
            <person name="Suruliraj S."/>
            <person name="Warren W."/>
            <person name="Chinwalla A."/>
            <person name="Mardis E.R."/>
            <person name="Wilson R.K."/>
        </authorList>
    </citation>
    <scope>NUCLEOTIDE SEQUENCE [LARGE SCALE GENOMIC DNA]</scope>
    <source>
        <strain evidence="2 3">YIT 12057</strain>
    </source>
</reference>
<protein>
    <submittedName>
        <fullName evidence="2">Uncharacterized protein</fullName>
    </submittedName>
</protein>
<sequence length="48" mass="5471">MKKSQKARKSIISSRKLELFSVYSIVYSIFPTFATHGYIAIINTIAFT</sequence>
<keyword evidence="1" id="KW-0812">Transmembrane</keyword>
<dbReference type="EMBL" id="AFBN01000025">
    <property type="protein sequence ID" value="EGF58096.1"/>
    <property type="molecule type" value="Genomic_DNA"/>
</dbReference>
<dbReference type="HOGENOM" id="CLU_3149425_0_0_10"/>